<evidence type="ECO:0000313" key="6">
    <source>
        <dbReference type="EMBL" id="KAK7270676.1"/>
    </source>
</evidence>
<dbReference type="PIRSF" id="PIRSF000097">
    <property type="entry name" value="AKR"/>
    <property type="match status" value="1"/>
</dbReference>
<feature type="domain" description="NADP-dependent oxidoreductase" evidence="5">
    <location>
        <begin position="20"/>
        <end position="291"/>
    </location>
</feature>
<dbReference type="FunFam" id="3.20.20.100:FF:000014">
    <property type="entry name" value="NAD(P)-linked oxidoreductase superfamily protein"/>
    <property type="match status" value="1"/>
</dbReference>
<dbReference type="PANTHER" id="PTHR11732">
    <property type="entry name" value="ALDO/KETO REDUCTASE"/>
    <property type="match status" value="1"/>
</dbReference>
<dbReference type="PROSITE" id="PS00062">
    <property type="entry name" value="ALDOKETO_REDUCTASE_2"/>
    <property type="match status" value="1"/>
</dbReference>
<reference evidence="6 7" key="1">
    <citation type="submission" date="2024-01" db="EMBL/GenBank/DDBJ databases">
        <title>The genomes of 5 underutilized Papilionoideae crops provide insights into root nodulation and disease resistance.</title>
        <authorList>
            <person name="Yuan L."/>
        </authorList>
    </citation>
    <scope>NUCLEOTIDE SEQUENCE [LARGE SCALE GENOMIC DNA]</scope>
    <source>
        <strain evidence="6">LY-2023</strain>
        <tissue evidence="6">Leaf</tissue>
    </source>
</reference>
<organism evidence="6 7">
    <name type="scientific">Clitoria ternatea</name>
    <name type="common">Butterfly pea</name>
    <dbReference type="NCBI Taxonomy" id="43366"/>
    <lineage>
        <taxon>Eukaryota</taxon>
        <taxon>Viridiplantae</taxon>
        <taxon>Streptophyta</taxon>
        <taxon>Embryophyta</taxon>
        <taxon>Tracheophyta</taxon>
        <taxon>Spermatophyta</taxon>
        <taxon>Magnoliopsida</taxon>
        <taxon>eudicotyledons</taxon>
        <taxon>Gunneridae</taxon>
        <taxon>Pentapetalae</taxon>
        <taxon>rosids</taxon>
        <taxon>fabids</taxon>
        <taxon>Fabales</taxon>
        <taxon>Fabaceae</taxon>
        <taxon>Papilionoideae</taxon>
        <taxon>50 kb inversion clade</taxon>
        <taxon>NPAAA clade</taxon>
        <taxon>indigoferoid/millettioid clade</taxon>
        <taxon>Phaseoleae</taxon>
        <taxon>Clitoria</taxon>
    </lineage>
</organism>
<dbReference type="CDD" id="cd19124">
    <property type="entry name" value="AKR_AKR4A_4B"/>
    <property type="match status" value="1"/>
</dbReference>
<name>A0AAN9FAU9_CLITE</name>
<dbReference type="InterPro" id="IPR018170">
    <property type="entry name" value="Aldo/ket_reductase_CS"/>
</dbReference>
<comment type="caution">
    <text evidence="6">The sequence shown here is derived from an EMBL/GenBank/DDBJ whole genome shotgun (WGS) entry which is preliminary data.</text>
</comment>
<dbReference type="GO" id="GO:0044550">
    <property type="term" value="P:secondary metabolite biosynthetic process"/>
    <property type="evidence" value="ECO:0007669"/>
    <property type="project" value="UniProtKB-ARBA"/>
</dbReference>
<gene>
    <name evidence="6" type="ORF">RJT34_25999</name>
</gene>
<keyword evidence="7" id="KW-1185">Reference proteome</keyword>
<dbReference type="InterPro" id="IPR044497">
    <property type="entry name" value="AKR4A/B"/>
</dbReference>
<protein>
    <recommendedName>
        <fullName evidence="5">NADP-dependent oxidoreductase domain-containing protein</fullName>
    </recommendedName>
</protein>
<feature type="site" description="Lowers pKa of active site Tyr" evidence="4">
    <location>
        <position position="86"/>
    </location>
</feature>
<dbReference type="Pfam" id="PF00248">
    <property type="entry name" value="Aldo_ket_red"/>
    <property type="match status" value="1"/>
</dbReference>
<dbReference type="AlphaFoldDB" id="A0AAN9FAU9"/>
<accession>A0AAN9FAU9</accession>
<dbReference type="InterPro" id="IPR023210">
    <property type="entry name" value="NADP_OxRdtase_dom"/>
</dbReference>
<dbReference type="SUPFAM" id="SSF51430">
    <property type="entry name" value="NAD(P)-linked oxidoreductase"/>
    <property type="match status" value="1"/>
</dbReference>
<evidence type="ECO:0000256" key="2">
    <source>
        <dbReference type="PIRSR" id="PIRSR000097-1"/>
    </source>
</evidence>
<evidence type="ECO:0000256" key="3">
    <source>
        <dbReference type="PIRSR" id="PIRSR000097-2"/>
    </source>
</evidence>
<proteinExistence type="predicted"/>
<dbReference type="PROSITE" id="PS00063">
    <property type="entry name" value="ALDOKETO_REDUCTASE_3"/>
    <property type="match status" value="1"/>
</dbReference>
<dbReference type="EMBL" id="JAYKXN010000007">
    <property type="protein sequence ID" value="KAK7270676.1"/>
    <property type="molecule type" value="Genomic_DNA"/>
</dbReference>
<dbReference type="InterPro" id="IPR036812">
    <property type="entry name" value="NAD(P)_OxRdtase_dom_sf"/>
</dbReference>
<dbReference type="PROSITE" id="PS00798">
    <property type="entry name" value="ALDOKETO_REDUCTASE_1"/>
    <property type="match status" value="1"/>
</dbReference>
<dbReference type="Gene3D" id="3.20.20.100">
    <property type="entry name" value="NADP-dependent oxidoreductase domain"/>
    <property type="match status" value="1"/>
</dbReference>
<dbReference type="Proteomes" id="UP001359559">
    <property type="component" value="Unassembled WGS sequence"/>
</dbReference>
<dbReference type="InterPro" id="IPR020471">
    <property type="entry name" value="AKR"/>
</dbReference>
<feature type="active site" description="Proton donor" evidence="2">
    <location>
        <position position="56"/>
    </location>
</feature>
<evidence type="ECO:0000259" key="5">
    <source>
        <dbReference type="Pfam" id="PF00248"/>
    </source>
</evidence>
<evidence type="ECO:0000256" key="1">
    <source>
        <dbReference type="ARBA" id="ARBA00023002"/>
    </source>
</evidence>
<sequence>MEAKKIPEVILNSGQKMPLIGLGTAAIPLPPNEALTCILIDAFEVGYRHFDTASLYESEEALGKAVAKALELGLIKNRDEVFITSKLWATDAHHDLVLPALKTSLQKLGLEYVDLYLIHWPVRMKPEAKGHENILKENVIPFDMNGTWEAMEECYRLGLAKSIGVSNFGIKKISQILENGTIPPAVNQVEMSPSWQQGKLREFCKEKGIHVSAWSPLGAYKTSYGSNAVMESPILKDIANARQKTVAQIALRWIHEQGASAIVRSFNKERMKQNLEIFDWELCQEESQKFSQIPQQRMYTGKSFVTENGPYKSLEELWDGDP</sequence>
<dbReference type="PRINTS" id="PR00069">
    <property type="entry name" value="ALDKETRDTASE"/>
</dbReference>
<evidence type="ECO:0000313" key="7">
    <source>
        <dbReference type="Proteomes" id="UP001359559"/>
    </source>
</evidence>
<evidence type="ECO:0000256" key="4">
    <source>
        <dbReference type="PIRSR" id="PIRSR000097-3"/>
    </source>
</evidence>
<feature type="binding site" evidence="3">
    <location>
        <position position="119"/>
    </location>
    <ligand>
        <name>substrate</name>
    </ligand>
</feature>
<keyword evidence="1" id="KW-0560">Oxidoreductase</keyword>
<dbReference type="GO" id="GO:0016616">
    <property type="term" value="F:oxidoreductase activity, acting on the CH-OH group of donors, NAD or NADP as acceptor"/>
    <property type="evidence" value="ECO:0007669"/>
    <property type="project" value="InterPro"/>
</dbReference>